<dbReference type="InterPro" id="IPR010982">
    <property type="entry name" value="Lambda_DNA-bd_dom_sf"/>
</dbReference>
<evidence type="ECO:0000313" key="2">
    <source>
        <dbReference type="Proteomes" id="UP000217676"/>
    </source>
</evidence>
<dbReference type="SUPFAM" id="SSF47413">
    <property type="entry name" value="lambda repressor-like DNA-binding domains"/>
    <property type="match status" value="1"/>
</dbReference>
<proteinExistence type="predicted"/>
<protein>
    <submittedName>
        <fullName evidence="1">Transposase IS116/IS110/IS902 family</fullName>
    </submittedName>
</protein>
<dbReference type="Gene3D" id="1.10.260.40">
    <property type="entry name" value="lambda repressor-like DNA-binding domains"/>
    <property type="match status" value="1"/>
</dbReference>
<dbReference type="Proteomes" id="UP000217676">
    <property type="component" value="Chromosome"/>
</dbReference>
<accession>A0A160P8V4</accession>
<dbReference type="EMBL" id="AP017424">
    <property type="protein sequence ID" value="BAU87974.1"/>
    <property type="molecule type" value="Genomic_DNA"/>
</dbReference>
<dbReference type="GO" id="GO:0003677">
    <property type="term" value="F:DNA binding"/>
    <property type="evidence" value="ECO:0007669"/>
    <property type="project" value="InterPro"/>
</dbReference>
<dbReference type="CDD" id="cd00093">
    <property type="entry name" value="HTH_XRE"/>
    <property type="match status" value="1"/>
</dbReference>
<gene>
    <name evidence="1" type="ORF">SLA_7108</name>
</gene>
<evidence type="ECO:0000313" key="1">
    <source>
        <dbReference type="EMBL" id="BAU87974.1"/>
    </source>
</evidence>
<dbReference type="KEGG" id="slau:SLA_7108"/>
<dbReference type="InterPro" id="IPR001387">
    <property type="entry name" value="Cro/C1-type_HTH"/>
</dbReference>
<keyword evidence="2" id="KW-1185">Reference proteome</keyword>
<name>A0A160P8V4_STRLU</name>
<dbReference type="AlphaFoldDB" id="A0A160P8V4"/>
<organism evidence="1 2">
    <name type="scientific">Streptomyces laurentii</name>
    <dbReference type="NCBI Taxonomy" id="39478"/>
    <lineage>
        <taxon>Bacteria</taxon>
        <taxon>Bacillati</taxon>
        <taxon>Actinomycetota</taxon>
        <taxon>Actinomycetes</taxon>
        <taxon>Kitasatosporales</taxon>
        <taxon>Streptomycetaceae</taxon>
        <taxon>Streptomyces</taxon>
    </lineage>
</organism>
<sequence length="101" mass="11403">MSSDARTREYVARQTAAGRTKKEIIRLLKRAIAREIFRYLTTPVSVPDVSDLRPARQAKNITLTTVAEHFGVWPAVISCIERGTRRDDDLAGAYRDWLTAA</sequence>
<reference evidence="1 2" key="1">
    <citation type="journal article" date="2016" name="Genome Announc.">
        <title>Complete Genome Sequence of Thiostrepton-Producing Streptomyces laurentii ATCC 31255.</title>
        <authorList>
            <person name="Doi K."/>
            <person name="Fujino Y."/>
            <person name="Nagayoshi Y."/>
            <person name="Ohshima T."/>
            <person name="Ogata S."/>
        </authorList>
    </citation>
    <scope>NUCLEOTIDE SEQUENCE [LARGE SCALE GENOMIC DNA]</scope>
    <source>
        <strain evidence="1 2">ATCC 31255</strain>
    </source>
</reference>